<comment type="caution">
    <text evidence="2">The sequence shown here is derived from an EMBL/GenBank/DDBJ whole genome shotgun (WGS) entry which is preliminary data.</text>
</comment>
<feature type="non-terminal residue" evidence="2">
    <location>
        <position position="60"/>
    </location>
</feature>
<sequence>MNYSIKTLRNPHFWIILAVFLICIVLHYPQQLPFWEGLGPSSFFGLSRHAIERILFLFPV</sequence>
<proteinExistence type="predicted"/>
<protein>
    <submittedName>
        <fullName evidence="2">Uncharacterized protein</fullName>
    </submittedName>
</protein>
<dbReference type="EMBL" id="BARU01028124">
    <property type="protein sequence ID" value="GAH67004.1"/>
    <property type="molecule type" value="Genomic_DNA"/>
</dbReference>
<organism evidence="2">
    <name type="scientific">marine sediment metagenome</name>
    <dbReference type="NCBI Taxonomy" id="412755"/>
    <lineage>
        <taxon>unclassified sequences</taxon>
        <taxon>metagenomes</taxon>
        <taxon>ecological metagenomes</taxon>
    </lineage>
</organism>
<evidence type="ECO:0000313" key="2">
    <source>
        <dbReference type="EMBL" id="GAH67004.1"/>
    </source>
</evidence>
<dbReference type="AlphaFoldDB" id="X1ILN3"/>
<keyword evidence="1" id="KW-0472">Membrane</keyword>
<keyword evidence="1" id="KW-0812">Transmembrane</keyword>
<accession>X1ILN3</accession>
<gene>
    <name evidence="2" type="ORF">S03H2_44934</name>
</gene>
<reference evidence="2" key="1">
    <citation type="journal article" date="2014" name="Front. Microbiol.">
        <title>High frequency of phylogenetically diverse reductive dehalogenase-homologous genes in deep subseafloor sedimentary metagenomes.</title>
        <authorList>
            <person name="Kawai M."/>
            <person name="Futagami T."/>
            <person name="Toyoda A."/>
            <person name="Takaki Y."/>
            <person name="Nishi S."/>
            <person name="Hori S."/>
            <person name="Arai W."/>
            <person name="Tsubouchi T."/>
            <person name="Morono Y."/>
            <person name="Uchiyama I."/>
            <person name="Ito T."/>
            <person name="Fujiyama A."/>
            <person name="Inagaki F."/>
            <person name="Takami H."/>
        </authorList>
    </citation>
    <scope>NUCLEOTIDE SEQUENCE</scope>
    <source>
        <strain evidence="2">Expedition CK06-06</strain>
    </source>
</reference>
<feature type="transmembrane region" description="Helical" evidence="1">
    <location>
        <begin position="12"/>
        <end position="29"/>
    </location>
</feature>
<name>X1ILN3_9ZZZZ</name>
<evidence type="ECO:0000256" key="1">
    <source>
        <dbReference type="SAM" id="Phobius"/>
    </source>
</evidence>
<keyword evidence="1" id="KW-1133">Transmembrane helix</keyword>